<protein>
    <submittedName>
        <fullName evidence="2">SAM-dependent methyltransferase</fullName>
    </submittedName>
</protein>
<dbReference type="InterPro" id="IPR013217">
    <property type="entry name" value="Methyltransf_12"/>
</dbReference>
<dbReference type="GO" id="GO:0032259">
    <property type="term" value="P:methylation"/>
    <property type="evidence" value="ECO:0007669"/>
    <property type="project" value="UniProtKB-KW"/>
</dbReference>
<keyword evidence="3" id="KW-1185">Reference proteome</keyword>
<gene>
    <name evidence="2" type="ORF">GCM10025866_18730</name>
</gene>
<evidence type="ECO:0000313" key="3">
    <source>
        <dbReference type="Proteomes" id="UP001321498"/>
    </source>
</evidence>
<dbReference type="GO" id="GO:0008168">
    <property type="term" value="F:methyltransferase activity"/>
    <property type="evidence" value="ECO:0007669"/>
    <property type="project" value="UniProtKB-KW"/>
</dbReference>
<dbReference type="Proteomes" id="UP001321498">
    <property type="component" value="Chromosome"/>
</dbReference>
<organism evidence="2 3">
    <name type="scientific">Naasia aerilata</name>
    <dbReference type="NCBI Taxonomy" id="1162966"/>
    <lineage>
        <taxon>Bacteria</taxon>
        <taxon>Bacillati</taxon>
        <taxon>Actinomycetota</taxon>
        <taxon>Actinomycetes</taxon>
        <taxon>Micrococcales</taxon>
        <taxon>Microbacteriaceae</taxon>
        <taxon>Naasia</taxon>
    </lineage>
</organism>
<reference evidence="3" key="1">
    <citation type="journal article" date="2019" name="Int. J. Syst. Evol. Microbiol.">
        <title>The Global Catalogue of Microorganisms (GCM) 10K type strain sequencing project: providing services to taxonomists for standard genome sequencing and annotation.</title>
        <authorList>
            <consortium name="The Broad Institute Genomics Platform"/>
            <consortium name="The Broad Institute Genome Sequencing Center for Infectious Disease"/>
            <person name="Wu L."/>
            <person name="Ma J."/>
        </authorList>
    </citation>
    <scope>NUCLEOTIDE SEQUENCE [LARGE SCALE GENOMIC DNA]</scope>
    <source>
        <strain evidence="3">NBRC 108725</strain>
    </source>
</reference>
<sequence>MSTDEEVAANRANWDERVPSHVRAYGAESFAGDSGAISAVVRADAVSLAPHLPGGSVKGLRLIHLQSHIGTDSISWARLGADVVGVDFSRESVQAAHALAARAGVDCRFFECDVVDAARVVGERFDVVYTSIGVLNWLPDLPRWAEAVRDLLAPGGVFFLRDAHPMLNAVAFDSPVDALRLGRPYFGLEGPIRYEDGTTYADPGVRLRSAVTFEWPHSVSDIVQALLDVGLVLRAMDEGTTIPWQALGALVETPRGWVLPGAMDRLPLTLKIVATRPRTETR</sequence>
<dbReference type="SUPFAM" id="SSF53335">
    <property type="entry name" value="S-adenosyl-L-methionine-dependent methyltransferases"/>
    <property type="match status" value="1"/>
</dbReference>
<dbReference type="InterPro" id="IPR029063">
    <property type="entry name" value="SAM-dependent_MTases_sf"/>
</dbReference>
<feature type="domain" description="Methyltransferase type 12" evidence="1">
    <location>
        <begin position="66"/>
        <end position="158"/>
    </location>
</feature>
<dbReference type="CDD" id="cd02440">
    <property type="entry name" value="AdoMet_MTases"/>
    <property type="match status" value="1"/>
</dbReference>
<keyword evidence="2" id="KW-0489">Methyltransferase</keyword>
<keyword evidence="2" id="KW-0808">Transferase</keyword>
<accession>A0ABN6XLV9</accession>
<proteinExistence type="predicted"/>
<name>A0ABN6XLV9_9MICO</name>
<dbReference type="PANTHER" id="PTHR43464:SF82">
    <property type="entry name" value="METHYLTRANSFERASE DOMAIN-CONTAINING PROTEIN"/>
    <property type="match status" value="1"/>
</dbReference>
<dbReference type="RefSeq" id="WP_286276072.1">
    <property type="nucleotide sequence ID" value="NZ_AP027731.1"/>
</dbReference>
<dbReference type="Pfam" id="PF08242">
    <property type="entry name" value="Methyltransf_12"/>
    <property type="match status" value="1"/>
</dbReference>
<evidence type="ECO:0000259" key="1">
    <source>
        <dbReference type="Pfam" id="PF08242"/>
    </source>
</evidence>
<evidence type="ECO:0000313" key="2">
    <source>
        <dbReference type="EMBL" id="BDZ45964.1"/>
    </source>
</evidence>
<dbReference type="Gene3D" id="3.40.50.150">
    <property type="entry name" value="Vaccinia Virus protein VP39"/>
    <property type="match status" value="1"/>
</dbReference>
<dbReference type="EMBL" id="AP027731">
    <property type="protein sequence ID" value="BDZ45964.1"/>
    <property type="molecule type" value="Genomic_DNA"/>
</dbReference>
<dbReference type="PANTHER" id="PTHR43464">
    <property type="entry name" value="METHYLTRANSFERASE"/>
    <property type="match status" value="1"/>
</dbReference>